<dbReference type="PROSITE" id="PS01124">
    <property type="entry name" value="HTH_ARAC_FAMILY_2"/>
    <property type="match status" value="1"/>
</dbReference>
<dbReference type="PANTHER" id="PTHR43280:SF30">
    <property type="entry name" value="MMSAB OPERON REGULATORY PROTEIN"/>
    <property type="match status" value="1"/>
</dbReference>
<dbReference type="SUPFAM" id="SSF51215">
    <property type="entry name" value="Regulatory protein AraC"/>
    <property type="match status" value="1"/>
</dbReference>
<feature type="domain" description="HTH araC/xylS-type" evidence="4">
    <location>
        <begin position="192"/>
        <end position="290"/>
    </location>
</feature>
<evidence type="ECO:0000259" key="4">
    <source>
        <dbReference type="PROSITE" id="PS01124"/>
    </source>
</evidence>
<dbReference type="AlphaFoldDB" id="A0A1B2DFN1"/>
<dbReference type="GO" id="GO:0003700">
    <property type="term" value="F:DNA-binding transcription factor activity"/>
    <property type="evidence" value="ECO:0007669"/>
    <property type="project" value="InterPro"/>
</dbReference>
<dbReference type="GO" id="GO:0043565">
    <property type="term" value="F:sequence-specific DNA binding"/>
    <property type="evidence" value="ECO:0007669"/>
    <property type="project" value="InterPro"/>
</dbReference>
<dbReference type="Pfam" id="PF02311">
    <property type="entry name" value="AraC_binding"/>
    <property type="match status" value="1"/>
</dbReference>
<dbReference type="InterPro" id="IPR037923">
    <property type="entry name" value="HTH-like"/>
</dbReference>
<dbReference type="EMBL" id="CP016808">
    <property type="protein sequence ID" value="ANY66523.1"/>
    <property type="molecule type" value="Genomic_DNA"/>
</dbReference>
<dbReference type="SMART" id="SM00342">
    <property type="entry name" value="HTH_ARAC"/>
    <property type="match status" value="1"/>
</dbReference>
<proteinExistence type="predicted"/>
<evidence type="ECO:0000313" key="5">
    <source>
        <dbReference type="EMBL" id="ANY66523.1"/>
    </source>
</evidence>
<dbReference type="InterPro" id="IPR020449">
    <property type="entry name" value="Tscrpt_reg_AraC-type_HTH"/>
</dbReference>
<protein>
    <submittedName>
        <fullName evidence="5">AraC family transcriptional regulator</fullName>
    </submittedName>
</protein>
<dbReference type="PROSITE" id="PS00041">
    <property type="entry name" value="HTH_ARAC_FAMILY_1"/>
    <property type="match status" value="1"/>
</dbReference>
<organism evidence="5">
    <name type="scientific">Paenibacillus sp. BIHB 4019</name>
    <dbReference type="NCBI Taxonomy" id="1870819"/>
    <lineage>
        <taxon>Bacteria</taxon>
        <taxon>Bacillati</taxon>
        <taxon>Bacillota</taxon>
        <taxon>Bacilli</taxon>
        <taxon>Bacillales</taxon>
        <taxon>Paenibacillaceae</taxon>
        <taxon>Paenibacillus</taxon>
    </lineage>
</organism>
<evidence type="ECO:0000256" key="2">
    <source>
        <dbReference type="ARBA" id="ARBA00023125"/>
    </source>
</evidence>
<keyword evidence="1" id="KW-0805">Transcription regulation</keyword>
<gene>
    <name evidence="5" type="ORF">BBD42_08665</name>
</gene>
<dbReference type="PANTHER" id="PTHR43280">
    <property type="entry name" value="ARAC-FAMILY TRANSCRIPTIONAL REGULATOR"/>
    <property type="match status" value="1"/>
</dbReference>
<dbReference type="RefSeq" id="WP_099517835.1">
    <property type="nucleotide sequence ID" value="NZ_CP016808.1"/>
</dbReference>
<dbReference type="Gene3D" id="1.10.10.60">
    <property type="entry name" value="Homeodomain-like"/>
    <property type="match status" value="2"/>
</dbReference>
<dbReference type="InterPro" id="IPR003313">
    <property type="entry name" value="AraC-bd"/>
</dbReference>
<keyword evidence="3" id="KW-0804">Transcription</keyword>
<sequence length="294" mass="33526">MTMIHLTIPPLPHYIIGGLSIAPAGRRHPSRRNIGVFDLLVVTKGCLYIGEEEREYEVQAGHALILRPDAYHYATLACQETTAYYWIHFQTTGAWSISERLADQQAGGGSLERIQNNNYYTMPTFTKQLPQFAKLLQPSRMDSLLRQLVQLNTNDHIPGVKWKQQLAFQEIMGQLSASLEVTGPSPSAQCAEQAASYLREHYRDHITAQELSEAVNFHSVYIARCMQKEFGCAPFDYLMRFRLEQAKLLLLQTDLAVARIAEEVGFNQPAYFTSCFSRYEGLSPRQYRQRFSHG</sequence>
<evidence type="ECO:0000256" key="3">
    <source>
        <dbReference type="ARBA" id="ARBA00023163"/>
    </source>
</evidence>
<dbReference type="SUPFAM" id="SSF46689">
    <property type="entry name" value="Homeodomain-like"/>
    <property type="match status" value="2"/>
</dbReference>
<dbReference type="InterPro" id="IPR018060">
    <property type="entry name" value="HTH_AraC"/>
</dbReference>
<evidence type="ECO:0000256" key="1">
    <source>
        <dbReference type="ARBA" id="ARBA00023015"/>
    </source>
</evidence>
<keyword evidence="2" id="KW-0238">DNA-binding</keyword>
<dbReference type="PRINTS" id="PR00032">
    <property type="entry name" value="HTHARAC"/>
</dbReference>
<dbReference type="InterPro" id="IPR009057">
    <property type="entry name" value="Homeodomain-like_sf"/>
</dbReference>
<dbReference type="Pfam" id="PF12833">
    <property type="entry name" value="HTH_18"/>
    <property type="match status" value="1"/>
</dbReference>
<accession>A0A1B2DFN1</accession>
<name>A0A1B2DFN1_9BACL</name>
<dbReference type="InterPro" id="IPR018062">
    <property type="entry name" value="HTH_AraC-typ_CS"/>
</dbReference>
<reference evidence="5" key="1">
    <citation type="submission" date="2016-08" db="EMBL/GenBank/DDBJ databases">
        <title>Complete Genome Seqeunce of Paenibacillus sp. BIHB 4019 from tea rhizoplane.</title>
        <authorList>
            <person name="Thakur R."/>
            <person name="Swarnkar M.K."/>
            <person name="Gulati A."/>
        </authorList>
    </citation>
    <scope>NUCLEOTIDE SEQUENCE [LARGE SCALE GENOMIC DNA]</scope>
    <source>
        <strain evidence="5">BIHB4019</strain>
    </source>
</reference>